<proteinExistence type="predicted"/>
<comment type="caution">
    <text evidence="1">The sequence shown here is derived from an EMBL/GenBank/DDBJ whole genome shotgun (WGS) entry which is preliminary data.</text>
</comment>
<protein>
    <submittedName>
        <fullName evidence="1">Uncharacterized protein</fullName>
    </submittedName>
</protein>
<dbReference type="Pfam" id="PF07107">
    <property type="entry name" value="WI12"/>
    <property type="match status" value="1"/>
</dbReference>
<dbReference type="PANTHER" id="PTHR33703:SF1">
    <property type="entry name" value="WOUND-INDUCED PROTEIN 1"/>
    <property type="match status" value="1"/>
</dbReference>
<dbReference type="Gene3D" id="3.10.450.50">
    <property type="match status" value="1"/>
</dbReference>
<evidence type="ECO:0000313" key="1">
    <source>
        <dbReference type="EMBL" id="CAK9182839.1"/>
    </source>
</evidence>
<dbReference type="SUPFAM" id="SSF54427">
    <property type="entry name" value="NTF2-like"/>
    <property type="match status" value="1"/>
</dbReference>
<dbReference type="PANTHER" id="PTHR33703">
    <property type="entry name" value="OS07G0691300 PROTEIN"/>
    <property type="match status" value="1"/>
</dbReference>
<name>A0ABC8UPW7_9AQUA</name>
<reference evidence="1 3" key="1">
    <citation type="submission" date="2024-02" db="EMBL/GenBank/DDBJ databases">
        <authorList>
            <person name="Vignale AGUSTIN F."/>
            <person name="Sosa J E."/>
            <person name="Modenutti C."/>
        </authorList>
    </citation>
    <scope>NUCLEOTIDE SEQUENCE [LARGE SCALE GENOMIC DNA]</scope>
</reference>
<dbReference type="InterPro" id="IPR009798">
    <property type="entry name" value="Wun1-like"/>
</dbReference>
<dbReference type="EMBL" id="CAUOFW020009602">
    <property type="protein sequence ID" value="CAK9186470.1"/>
    <property type="molecule type" value="Genomic_DNA"/>
</dbReference>
<dbReference type="AlphaFoldDB" id="A0ABC8UPW7"/>
<accession>A0ABC8UPW7</accession>
<evidence type="ECO:0000313" key="2">
    <source>
        <dbReference type="EMBL" id="CAK9186470.1"/>
    </source>
</evidence>
<organism evidence="1 3">
    <name type="scientific">Ilex paraguariensis</name>
    <name type="common">yerba mate</name>
    <dbReference type="NCBI Taxonomy" id="185542"/>
    <lineage>
        <taxon>Eukaryota</taxon>
        <taxon>Viridiplantae</taxon>
        <taxon>Streptophyta</taxon>
        <taxon>Embryophyta</taxon>
        <taxon>Tracheophyta</taxon>
        <taxon>Spermatophyta</taxon>
        <taxon>Magnoliopsida</taxon>
        <taxon>eudicotyledons</taxon>
        <taxon>Gunneridae</taxon>
        <taxon>Pentapetalae</taxon>
        <taxon>asterids</taxon>
        <taxon>campanulids</taxon>
        <taxon>Aquifoliales</taxon>
        <taxon>Aquifoliaceae</taxon>
        <taxon>Ilex</taxon>
    </lineage>
</organism>
<sequence length="148" mass="16398">MRLKLSRGSKKILPDKECGSPHQNMMPLLTGNASPEDESFLCKHLSIVAFGSTVLVEGYDKIRSVSWVHAWTVTDGIITQLREYLNTFVMVTRLGKSQSSSHSANCQCLWQSKLTDNTSVPNLVLALLGLLIRKTEQKQNAMSDAMSS</sequence>
<evidence type="ECO:0000313" key="3">
    <source>
        <dbReference type="Proteomes" id="UP001642360"/>
    </source>
</evidence>
<dbReference type="InterPro" id="IPR032710">
    <property type="entry name" value="NTF2-like_dom_sf"/>
</dbReference>
<dbReference type="Proteomes" id="UP001642360">
    <property type="component" value="Unassembled WGS sequence"/>
</dbReference>
<keyword evidence="3" id="KW-1185">Reference proteome</keyword>
<gene>
    <name evidence="1" type="ORF">ILEXP_LOCUS53062</name>
    <name evidence="2" type="ORF">ILEXP_LOCUS56963</name>
</gene>
<dbReference type="EMBL" id="CAUOFW020008453">
    <property type="protein sequence ID" value="CAK9182839.1"/>
    <property type="molecule type" value="Genomic_DNA"/>
</dbReference>